<dbReference type="GO" id="GO:0030145">
    <property type="term" value="F:manganese ion binding"/>
    <property type="evidence" value="ECO:0007669"/>
    <property type="project" value="InterPro"/>
</dbReference>
<evidence type="ECO:0000313" key="10">
    <source>
        <dbReference type="Proteomes" id="UP000192356"/>
    </source>
</evidence>
<name>A0A1X0Q8G4_9MICR</name>
<evidence type="ECO:0000313" key="9">
    <source>
        <dbReference type="EMBL" id="ORD96062.1"/>
    </source>
</evidence>
<dbReference type="GO" id="GO:0016787">
    <property type="term" value="F:hydrolase activity"/>
    <property type="evidence" value="ECO:0007669"/>
    <property type="project" value="UniProtKB-KW"/>
</dbReference>
<dbReference type="OrthoDB" id="18996at2759"/>
<comment type="subcellular location">
    <subcellularLocation>
        <location evidence="2">Cytoplasm</location>
    </subcellularLocation>
</comment>
<evidence type="ECO:0000256" key="7">
    <source>
        <dbReference type="ARBA" id="ARBA00022884"/>
    </source>
</evidence>
<dbReference type="Pfam" id="PF05026">
    <property type="entry name" value="DCP2"/>
    <property type="match status" value="1"/>
</dbReference>
<dbReference type="InterPro" id="IPR020084">
    <property type="entry name" value="NUDIX_hydrolase_CS"/>
</dbReference>
<protein>
    <submittedName>
        <fullName evidence="9">DCP2</fullName>
    </submittedName>
</protein>
<evidence type="ECO:0000256" key="6">
    <source>
        <dbReference type="ARBA" id="ARBA00022801"/>
    </source>
</evidence>
<comment type="cofactor">
    <cofactor evidence="1">
        <name>Mn(2+)</name>
        <dbReference type="ChEBI" id="CHEBI:29035"/>
    </cofactor>
</comment>
<dbReference type="SUPFAM" id="SSF140586">
    <property type="entry name" value="Dcp2 domain-like"/>
    <property type="match status" value="1"/>
</dbReference>
<keyword evidence="7" id="KW-0694">RNA-binding</keyword>
<dbReference type="GO" id="GO:0000290">
    <property type="term" value="P:deadenylation-dependent decapping of nuclear-transcribed mRNA"/>
    <property type="evidence" value="ECO:0007669"/>
    <property type="project" value="TreeGrafter"/>
</dbReference>
<keyword evidence="6" id="KW-0378">Hydrolase</keyword>
<dbReference type="InterPro" id="IPR036189">
    <property type="entry name" value="DCP2_BoxA_sf"/>
</dbReference>
<evidence type="ECO:0000259" key="8">
    <source>
        <dbReference type="PROSITE" id="PS51462"/>
    </source>
</evidence>
<evidence type="ECO:0000256" key="2">
    <source>
        <dbReference type="ARBA" id="ARBA00004496"/>
    </source>
</evidence>
<dbReference type="GO" id="GO:0005737">
    <property type="term" value="C:cytoplasm"/>
    <property type="evidence" value="ECO:0007669"/>
    <property type="project" value="UniProtKB-SubCell"/>
</dbReference>
<keyword evidence="5" id="KW-0479">Metal-binding</keyword>
<dbReference type="Gene3D" id="1.10.10.1050">
    <property type="entry name" value="Dcp2, box A domain"/>
    <property type="match status" value="1"/>
</dbReference>
<dbReference type="PANTHER" id="PTHR23114:SF17">
    <property type="entry name" value="M7GPPPN-MRNA HYDROLASE"/>
    <property type="match status" value="1"/>
</dbReference>
<dbReference type="InterPro" id="IPR015797">
    <property type="entry name" value="NUDIX_hydrolase-like_dom_sf"/>
</dbReference>
<dbReference type="EMBL" id="LVKB01000134">
    <property type="protein sequence ID" value="ORD96062.1"/>
    <property type="molecule type" value="Genomic_DNA"/>
</dbReference>
<dbReference type="Proteomes" id="UP000192356">
    <property type="component" value="Unassembled WGS sequence"/>
</dbReference>
<comment type="similarity">
    <text evidence="3">Belongs to the Nudix hydrolase family. DCP2 subfamily.</text>
</comment>
<evidence type="ECO:0000256" key="5">
    <source>
        <dbReference type="ARBA" id="ARBA00022723"/>
    </source>
</evidence>
<sequence>MNEFLKTLLNDVYVKFVMNHNEFIFLDYRQYLFIVEEAYWYSIDNYVLNNLSFRTFAALLLMYSKVIPECDNVLNEVFKLNMSEFNESKIVSLIEKYKPCQHKSFPSACDKYYYYNNVFPLSRLNDDLNHFNNYKRSVPVYGCMIFSPDLSKFLIVKQTTGSTYTFPKGKRIMNEDPKICAVRETMEEVGIDVTDHITCVNFTIFKKITLYVVLNIDPSVPVKPRSAKEIAGIEWINIEDFINSINSSEECFNSKYKLVIVAFRQFLPFYENLKSNLFKFKFDQNDDNLNDETDANKRNNSLIRIMNRLL</sequence>
<feature type="domain" description="Nudix hydrolase" evidence="8">
    <location>
        <begin position="136"/>
        <end position="264"/>
    </location>
</feature>
<dbReference type="PROSITE" id="PS51462">
    <property type="entry name" value="NUDIX"/>
    <property type="match status" value="1"/>
</dbReference>
<dbReference type="Pfam" id="PF00293">
    <property type="entry name" value="NUDIX"/>
    <property type="match status" value="1"/>
</dbReference>
<gene>
    <name evidence="9" type="primary">DCP2</name>
    <name evidence="9" type="ORF">HERIO_1979</name>
</gene>
<dbReference type="SUPFAM" id="SSF55811">
    <property type="entry name" value="Nudix"/>
    <property type="match status" value="1"/>
</dbReference>
<dbReference type="InterPro" id="IPR000086">
    <property type="entry name" value="NUDIX_hydrolase_dom"/>
</dbReference>
<comment type="caution">
    <text evidence="9">The sequence shown here is derived from an EMBL/GenBank/DDBJ whole genome shotgun (WGS) entry which is preliminary data.</text>
</comment>
<evidence type="ECO:0000256" key="1">
    <source>
        <dbReference type="ARBA" id="ARBA00001936"/>
    </source>
</evidence>
<dbReference type="VEuPathDB" id="MicrosporidiaDB:HERIO_1979"/>
<evidence type="ECO:0000256" key="3">
    <source>
        <dbReference type="ARBA" id="ARBA00005279"/>
    </source>
</evidence>
<accession>A0A1X0Q8G4</accession>
<dbReference type="InterPro" id="IPR007722">
    <property type="entry name" value="DCP2_BoxA"/>
</dbReference>
<keyword evidence="10" id="KW-1185">Reference proteome</keyword>
<dbReference type="AlphaFoldDB" id="A0A1X0Q8G4"/>
<dbReference type="GO" id="GO:0003723">
    <property type="term" value="F:RNA binding"/>
    <property type="evidence" value="ECO:0007669"/>
    <property type="project" value="UniProtKB-KW"/>
</dbReference>
<dbReference type="SMART" id="SM01125">
    <property type="entry name" value="DCP2"/>
    <property type="match status" value="1"/>
</dbReference>
<dbReference type="VEuPathDB" id="MicrosporidiaDB:A0H76_67"/>
<proteinExistence type="inferred from homology"/>
<organism evidence="9 10">
    <name type="scientific">Hepatospora eriocheir</name>
    <dbReference type="NCBI Taxonomy" id="1081669"/>
    <lineage>
        <taxon>Eukaryota</taxon>
        <taxon>Fungi</taxon>
        <taxon>Fungi incertae sedis</taxon>
        <taxon>Microsporidia</taxon>
        <taxon>Hepatosporidae</taxon>
        <taxon>Hepatospora</taxon>
    </lineage>
</organism>
<reference evidence="9 10" key="1">
    <citation type="journal article" date="2017" name="Environ. Microbiol.">
        <title>Decay of the glycolytic pathway and adaptation to intranuclear parasitism within Enterocytozoonidae microsporidia.</title>
        <authorList>
            <person name="Wiredu Boakye D."/>
            <person name="Jaroenlak P."/>
            <person name="Prachumwat A."/>
            <person name="Williams T.A."/>
            <person name="Bateman K.S."/>
            <person name="Itsathitphaisarn O."/>
            <person name="Sritunyalucksana K."/>
            <person name="Paszkiewicz K.H."/>
            <person name="Moore K.A."/>
            <person name="Stentiford G.D."/>
            <person name="Williams B.A."/>
        </authorList>
    </citation>
    <scope>NUCLEOTIDE SEQUENCE [LARGE SCALE GENOMIC DNA]</scope>
    <source>
        <strain evidence="9 10">GB1</strain>
    </source>
</reference>
<dbReference type="PANTHER" id="PTHR23114">
    <property type="entry name" value="M7GPPPN-MRNA HYDROLASE"/>
    <property type="match status" value="1"/>
</dbReference>
<keyword evidence="4" id="KW-0963">Cytoplasm</keyword>
<dbReference type="Gene3D" id="3.90.79.10">
    <property type="entry name" value="Nucleoside Triphosphate Pyrophosphohydrolase"/>
    <property type="match status" value="1"/>
</dbReference>
<evidence type="ECO:0000256" key="4">
    <source>
        <dbReference type="ARBA" id="ARBA00022490"/>
    </source>
</evidence>
<dbReference type="PROSITE" id="PS00893">
    <property type="entry name" value="NUDIX_BOX"/>
    <property type="match status" value="1"/>
</dbReference>